<comment type="similarity">
    <text evidence="1">Belongs to the KdgT transporter family.</text>
</comment>
<keyword evidence="8 9" id="KW-0472">Membrane</keyword>
<accession>A0ABP3HHF6</accession>
<keyword evidence="11" id="KW-1185">Reference proteome</keyword>
<organism evidence="10 11">
    <name type="scientific">Alkalibacterium iburiense</name>
    <dbReference type="NCBI Taxonomy" id="290589"/>
    <lineage>
        <taxon>Bacteria</taxon>
        <taxon>Bacillati</taxon>
        <taxon>Bacillota</taxon>
        <taxon>Bacilli</taxon>
        <taxon>Lactobacillales</taxon>
        <taxon>Carnobacteriaceae</taxon>
        <taxon>Alkalibacterium</taxon>
    </lineage>
</organism>
<sequence length="48" mass="5420">MLEKINKIPAGTFLVPLVLSMVVYTIWPNLFIVFRQKTPTSKQSVGGR</sequence>
<keyword evidence="2" id="KW-0813">Transport</keyword>
<evidence type="ECO:0000256" key="1">
    <source>
        <dbReference type="ARBA" id="ARBA00006430"/>
    </source>
</evidence>
<dbReference type="RefSeq" id="WP_425541715.1">
    <property type="nucleotide sequence ID" value="NZ_BAAACW010000156.1"/>
</dbReference>
<gene>
    <name evidence="10" type="ORF">GCM10008932_22890</name>
</gene>
<evidence type="ECO:0000256" key="9">
    <source>
        <dbReference type="SAM" id="Phobius"/>
    </source>
</evidence>
<evidence type="ECO:0000256" key="5">
    <source>
        <dbReference type="ARBA" id="ARBA00022692"/>
    </source>
</evidence>
<dbReference type="InterPro" id="IPR004684">
    <property type="entry name" value="2keto-3dGluconate_permease"/>
</dbReference>
<evidence type="ECO:0000256" key="4">
    <source>
        <dbReference type="ARBA" id="ARBA00022597"/>
    </source>
</evidence>
<evidence type="ECO:0000256" key="3">
    <source>
        <dbReference type="ARBA" id="ARBA00022475"/>
    </source>
</evidence>
<evidence type="ECO:0000256" key="8">
    <source>
        <dbReference type="ARBA" id="ARBA00023136"/>
    </source>
</evidence>
<keyword evidence="5 9" id="KW-0812">Transmembrane</keyword>
<keyword evidence="6" id="KW-0769">Symport</keyword>
<dbReference type="EMBL" id="BAAACW010000156">
    <property type="protein sequence ID" value="GAA0370890.1"/>
    <property type="molecule type" value="Genomic_DNA"/>
</dbReference>
<evidence type="ECO:0000313" key="11">
    <source>
        <dbReference type="Proteomes" id="UP001501166"/>
    </source>
</evidence>
<protein>
    <submittedName>
        <fullName evidence="10">Uncharacterized protein</fullName>
    </submittedName>
</protein>
<evidence type="ECO:0000256" key="7">
    <source>
        <dbReference type="ARBA" id="ARBA00022989"/>
    </source>
</evidence>
<feature type="transmembrane region" description="Helical" evidence="9">
    <location>
        <begin position="12"/>
        <end position="34"/>
    </location>
</feature>
<evidence type="ECO:0000256" key="2">
    <source>
        <dbReference type="ARBA" id="ARBA00022448"/>
    </source>
</evidence>
<reference evidence="11" key="1">
    <citation type="journal article" date="2019" name="Int. J. Syst. Evol. Microbiol.">
        <title>The Global Catalogue of Microorganisms (GCM) 10K type strain sequencing project: providing services to taxonomists for standard genome sequencing and annotation.</title>
        <authorList>
            <consortium name="The Broad Institute Genomics Platform"/>
            <consortium name="The Broad Institute Genome Sequencing Center for Infectious Disease"/>
            <person name="Wu L."/>
            <person name="Ma J."/>
        </authorList>
    </citation>
    <scope>NUCLEOTIDE SEQUENCE [LARGE SCALE GENOMIC DNA]</scope>
    <source>
        <strain evidence="11">JCM 12662</strain>
    </source>
</reference>
<keyword evidence="4" id="KW-0762">Sugar transport</keyword>
<dbReference type="Pfam" id="PF03812">
    <property type="entry name" value="KdgT"/>
    <property type="match status" value="1"/>
</dbReference>
<comment type="caution">
    <text evidence="10">The sequence shown here is derived from an EMBL/GenBank/DDBJ whole genome shotgun (WGS) entry which is preliminary data.</text>
</comment>
<dbReference type="Proteomes" id="UP001501166">
    <property type="component" value="Unassembled WGS sequence"/>
</dbReference>
<proteinExistence type="inferred from homology"/>
<evidence type="ECO:0000313" key="10">
    <source>
        <dbReference type="EMBL" id="GAA0370890.1"/>
    </source>
</evidence>
<keyword evidence="3" id="KW-1003">Cell membrane</keyword>
<keyword evidence="7 9" id="KW-1133">Transmembrane helix</keyword>
<name>A0ABP3HHF6_9LACT</name>
<evidence type="ECO:0000256" key="6">
    <source>
        <dbReference type="ARBA" id="ARBA00022847"/>
    </source>
</evidence>